<dbReference type="PIRSF" id="PIRSF000105">
    <property type="entry name" value="HCDH"/>
    <property type="match status" value="1"/>
</dbReference>
<dbReference type="InterPro" id="IPR008927">
    <property type="entry name" value="6-PGluconate_DH-like_C_sf"/>
</dbReference>
<comment type="pathway">
    <text evidence="1">Lipid metabolism; butanoate metabolism.</text>
</comment>
<evidence type="ECO:0000256" key="5">
    <source>
        <dbReference type="PIRSR" id="PIRSR000105-2"/>
    </source>
</evidence>
<sequence length="274" mass="28511">MEHRAQPLRLTILGAGVTGANLACQAVARGIPVVLVDREHSALGRARTQLARAVGARAAAAGGLLSTSVSLADGGGATIVVEAVTESAVAKTRAFAQVCAVFEPGTALASCTSAIPIDELADWSGRPFDLVATHFPNPVFRSRTVEVSRGRHTSDEAMDAARFLIAALGLRLVESPQAPVGVRLQYPMINTAAGLFGHGVRADAVDAAMSCCYGHAVGPLRAADLIGIDSLVRTLDEIYTRTGDAASRPCRVLLDMLEDGALGCKVGRGFYEYG</sequence>
<dbReference type="SUPFAM" id="SSF51735">
    <property type="entry name" value="NAD(P)-binding Rossmann-fold domains"/>
    <property type="match status" value="1"/>
</dbReference>
<dbReference type="InterPro" id="IPR013328">
    <property type="entry name" value="6PGD_dom2"/>
</dbReference>
<dbReference type="InterPro" id="IPR006108">
    <property type="entry name" value="3HC_DH_C"/>
</dbReference>
<feature type="binding site" evidence="5">
    <location>
        <position position="137"/>
    </location>
    <ligand>
        <name>NAD(+)</name>
        <dbReference type="ChEBI" id="CHEBI:57540"/>
    </ligand>
</feature>
<feature type="site" description="Important for catalytic activity" evidence="4">
    <location>
        <position position="134"/>
    </location>
</feature>
<feature type="binding site" evidence="5">
    <location>
        <position position="265"/>
    </location>
    <ligand>
        <name>NAD(+)</name>
        <dbReference type="ChEBI" id="CHEBI:57540"/>
    </ligand>
</feature>
<dbReference type="PANTHER" id="PTHR48075:SF5">
    <property type="entry name" value="3-HYDROXYBUTYRYL-COA DEHYDROGENASE"/>
    <property type="match status" value="1"/>
</dbReference>
<evidence type="ECO:0000259" key="6">
    <source>
        <dbReference type="Pfam" id="PF00725"/>
    </source>
</evidence>
<dbReference type="PANTHER" id="PTHR48075">
    <property type="entry name" value="3-HYDROXYACYL-COA DEHYDROGENASE FAMILY PROTEIN"/>
    <property type="match status" value="1"/>
</dbReference>
<reference evidence="8" key="1">
    <citation type="submission" date="2021-04" db="EMBL/GenBank/DDBJ databases">
        <title>Genome based classification of Actinospica acidithermotolerans sp. nov., an actinobacterium isolated from an Indonesian hot spring.</title>
        <authorList>
            <person name="Kusuma A.B."/>
            <person name="Putra K.E."/>
            <person name="Nafisah S."/>
            <person name="Loh J."/>
            <person name="Nouioui I."/>
            <person name="Goodfellow M."/>
        </authorList>
    </citation>
    <scope>NUCLEOTIDE SEQUENCE</scope>
    <source>
        <strain evidence="8">DSM 45618</strain>
    </source>
</reference>
<dbReference type="InterPro" id="IPR006176">
    <property type="entry name" value="3-OHacyl-CoA_DH_NAD-bd"/>
</dbReference>
<evidence type="ECO:0000259" key="7">
    <source>
        <dbReference type="Pfam" id="PF02737"/>
    </source>
</evidence>
<feature type="binding site" evidence="5">
    <location>
        <position position="113"/>
    </location>
    <ligand>
        <name>NAD(+)</name>
        <dbReference type="ChEBI" id="CHEBI:57540"/>
    </ligand>
</feature>
<evidence type="ECO:0000313" key="9">
    <source>
        <dbReference type="Proteomes" id="UP000677913"/>
    </source>
</evidence>
<dbReference type="InterPro" id="IPR022694">
    <property type="entry name" value="3-OHacyl-CoA_DH"/>
</dbReference>
<feature type="binding site" evidence="5">
    <location>
        <position position="86"/>
    </location>
    <ligand>
        <name>NAD(+)</name>
        <dbReference type="ChEBI" id="CHEBI:57540"/>
    </ligand>
</feature>
<dbReference type="GO" id="GO:0070403">
    <property type="term" value="F:NAD+ binding"/>
    <property type="evidence" value="ECO:0007669"/>
    <property type="project" value="InterPro"/>
</dbReference>
<dbReference type="InterPro" id="IPR036291">
    <property type="entry name" value="NAD(P)-bd_dom_sf"/>
</dbReference>
<proteinExistence type="inferred from homology"/>
<evidence type="ECO:0000256" key="1">
    <source>
        <dbReference type="ARBA" id="ARBA00005086"/>
    </source>
</evidence>
<accession>A0A8J7WPU8</accession>
<keyword evidence="9" id="KW-1185">Reference proteome</keyword>
<dbReference type="Pfam" id="PF02737">
    <property type="entry name" value="3HCDH_N"/>
    <property type="match status" value="1"/>
</dbReference>
<dbReference type="GO" id="GO:0016616">
    <property type="term" value="F:oxidoreductase activity, acting on the CH-OH group of donors, NAD or NADP as acceptor"/>
    <property type="evidence" value="ECO:0007669"/>
    <property type="project" value="InterPro"/>
</dbReference>
<dbReference type="Proteomes" id="UP000677913">
    <property type="component" value="Unassembled WGS sequence"/>
</dbReference>
<comment type="similarity">
    <text evidence="2">Belongs to the 3-hydroxyacyl-CoA dehydrogenase family.</text>
</comment>
<keyword evidence="3" id="KW-0560">Oxidoreductase</keyword>
<organism evidence="8 9">
    <name type="scientific">Actinocrinis puniceicyclus</name>
    <dbReference type="NCBI Taxonomy" id="977794"/>
    <lineage>
        <taxon>Bacteria</taxon>
        <taxon>Bacillati</taxon>
        <taxon>Actinomycetota</taxon>
        <taxon>Actinomycetes</taxon>
        <taxon>Catenulisporales</taxon>
        <taxon>Actinospicaceae</taxon>
        <taxon>Actinocrinis</taxon>
    </lineage>
</organism>
<protein>
    <submittedName>
        <fullName evidence="8">3-hydroxyacyl-CoA dehydrogenase family protein</fullName>
    </submittedName>
</protein>
<dbReference type="EMBL" id="JAGSXH010000032">
    <property type="protein sequence ID" value="MBS2963692.1"/>
    <property type="molecule type" value="Genomic_DNA"/>
</dbReference>
<dbReference type="SUPFAM" id="SSF48179">
    <property type="entry name" value="6-phosphogluconate dehydrogenase C-terminal domain-like"/>
    <property type="match status" value="1"/>
</dbReference>
<dbReference type="GO" id="GO:0006631">
    <property type="term" value="P:fatty acid metabolic process"/>
    <property type="evidence" value="ECO:0007669"/>
    <property type="project" value="InterPro"/>
</dbReference>
<evidence type="ECO:0000256" key="3">
    <source>
        <dbReference type="ARBA" id="ARBA00023002"/>
    </source>
</evidence>
<evidence type="ECO:0000256" key="4">
    <source>
        <dbReference type="PIRSR" id="PIRSR000105-1"/>
    </source>
</evidence>
<gene>
    <name evidence="8" type="ORF">KGA66_11575</name>
</gene>
<dbReference type="Pfam" id="PF00725">
    <property type="entry name" value="3HCDH"/>
    <property type="match status" value="1"/>
</dbReference>
<feature type="domain" description="3-hydroxyacyl-CoA dehydrogenase NAD binding" evidence="7">
    <location>
        <begin position="10"/>
        <end position="170"/>
    </location>
</feature>
<comment type="caution">
    <text evidence="8">The sequence shown here is derived from an EMBL/GenBank/DDBJ whole genome shotgun (WGS) entry which is preliminary data.</text>
</comment>
<evidence type="ECO:0000313" key="8">
    <source>
        <dbReference type="EMBL" id="MBS2963692.1"/>
    </source>
</evidence>
<feature type="binding site" evidence="5">
    <location>
        <position position="91"/>
    </location>
    <ligand>
        <name>NAD(+)</name>
        <dbReference type="ChEBI" id="CHEBI:57540"/>
    </ligand>
</feature>
<name>A0A8J7WPU8_9ACTN</name>
<keyword evidence="5" id="KW-0520">NAD</keyword>
<feature type="binding site" evidence="5">
    <location>
        <begin position="14"/>
        <end position="19"/>
    </location>
    <ligand>
        <name>NAD(+)</name>
        <dbReference type="ChEBI" id="CHEBI:57540"/>
    </ligand>
</feature>
<dbReference type="AlphaFoldDB" id="A0A8J7WPU8"/>
<dbReference type="Gene3D" id="3.40.50.720">
    <property type="entry name" value="NAD(P)-binding Rossmann-like Domain"/>
    <property type="match status" value="1"/>
</dbReference>
<feature type="domain" description="3-hydroxyacyl-CoA dehydrogenase C-terminal" evidence="6">
    <location>
        <begin position="181"/>
        <end position="273"/>
    </location>
</feature>
<feature type="binding site" evidence="5">
    <location>
        <position position="37"/>
    </location>
    <ligand>
        <name>NAD(+)</name>
        <dbReference type="ChEBI" id="CHEBI:57540"/>
    </ligand>
</feature>
<dbReference type="RefSeq" id="WP_211467627.1">
    <property type="nucleotide sequence ID" value="NZ_JAGSXH010000032.1"/>
</dbReference>
<dbReference type="Gene3D" id="1.10.1040.10">
    <property type="entry name" value="N-(1-d-carboxylethyl)-l-norvaline Dehydrogenase, domain 2"/>
    <property type="match status" value="1"/>
</dbReference>
<evidence type="ECO:0000256" key="2">
    <source>
        <dbReference type="ARBA" id="ARBA00009463"/>
    </source>
</evidence>